<reference evidence="8 9" key="1">
    <citation type="submission" date="2021-02" db="EMBL/GenBank/DDBJ databases">
        <title>Safari Cat Assemblies.</title>
        <authorList>
            <person name="Bredemeyer K.R."/>
            <person name="Murphy W.J."/>
        </authorList>
    </citation>
    <scope>NUCLEOTIDE SEQUENCE [LARGE SCALE GENOMIC DNA]</scope>
</reference>
<keyword evidence="3 6" id="KW-0964">Secreted</keyword>
<proteinExistence type="inferred from homology"/>
<evidence type="ECO:0000256" key="2">
    <source>
        <dbReference type="ARBA" id="ARBA00007371"/>
    </source>
</evidence>
<keyword evidence="5" id="KW-1015">Disulfide bond</keyword>
<dbReference type="Pfam" id="PF13841">
    <property type="entry name" value="Defensin_beta_2"/>
    <property type="match status" value="1"/>
</dbReference>
<protein>
    <recommendedName>
        <fullName evidence="6">Beta-defensin</fullName>
    </recommendedName>
</protein>
<keyword evidence="9" id="KW-1185">Reference proteome</keyword>
<keyword evidence="6" id="KW-0929">Antimicrobial</keyword>
<evidence type="ECO:0000313" key="9">
    <source>
        <dbReference type="Proteomes" id="UP000823872"/>
    </source>
</evidence>
<comment type="similarity">
    <text evidence="2 6">Belongs to the beta-defensin family.</text>
</comment>
<evidence type="ECO:0000313" key="8">
    <source>
        <dbReference type="Ensembl" id="ENSFCTP00005034911.1"/>
    </source>
</evidence>
<feature type="signal peptide" evidence="6">
    <location>
        <begin position="1"/>
        <end position="21"/>
    </location>
</feature>
<name>A0ABI7YJ57_FELCA</name>
<evidence type="ECO:0000256" key="1">
    <source>
        <dbReference type="ARBA" id="ARBA00004613"/>
    </source>
</evidence>
<dbReference type="Proteomes" id="UP000823872">
    <property type="component" value="Chromosome B2"/>
</dbReference>
<evidence type="ECO:0000256" key="4">
    <source>
        <dbReference type="ARBA" id="ARBA00022729"/>
    </source>
</evidence>
<feature type="chain" id="PRO_5045004736" description="Beta-defensin" evidence="6">
    <location>
        <begin position="22"/>
        <end position="119"/>
    </location>
</feature>
<accession>A0ABI7YJ57</accession>
<dbReference type="GeneTree" id="ENSGT00410000029004"/>
<keyword evidence="6" id="KW-0211">Defensin</keyword>
<feature type="domain" description="Beta-defensin" evidence="7">
    <location>
        <begin position="82"/>
        <end position="111"/>
    </location>
</feature>
<evidence type="ECO:0000256" key="5">
    <source>
        <dbReference type="ARBA" id="ARBA00023157"/>
    </source>
</evidence>
<comment type="subcellular location">
    <subcellularLocation>
        <location evidence="1 6">Secreted</location>
    </subcellularLocation>
</comment>
<evidence type="ECO:0000259" key="7">
    <source>
        <dbReference type="Pfam" id="PF13841"/>
    </source>
</evidence>
<dbReference type="InterPro" id="IPR025933">
    <property type="entry name" value="Beta_defensin_dom"/>
</dbReference>
<keyword evidence="4 6" id="KW-0732">Signal</keyword>
<sequence length="119" mass="13544">MEILLSFSILSFGIFSIPVGCDQPVTPSMPLSMIICTKRFEKLYSEIHNSSTISEKAEYSTKENKAARIKEHYDVFDPWKACVKLNGQCKNQCGENEFKMSYCARPETLCCLKECDPVE</sequence>
<evidence type="ECO:0000256" key="6">
    <source>
        <dbReference type="RuleBase" id="RU231113"/>
    </source>
</evidence>
<evidence type="ECO:0000256" key="3">
    <source>
        <dbReference type="ARBA" id="ARBA00022525"/>
    </source>
</evidence>
<dbReference type="Ensembl" id="ENSFCTT00005048324.1">
    <property type="protein sequence ID" value="ENSFCTP00005034911.1"/>
    <property type="gene ID" value="ENSFCTG00005016837.1"/>
</dbReference>
<organism evidence="8 9">
    <name type="scientific">Felis catus</name>
    <name type="common">Cat</name>
    <name type="synonym">Felis silvestris catus</name>
    <dbReference type="NCBI Taxonomy" id="9685"/>
    <lineage>
        <taxon>Eukaryota</taxon>
        <taxon>Metazoa</taxon>
        <taxon>Chordata</taxon>
        <taxon>Craniata</taxon>
        <taxon>Vertebrata</taxon>
        <taxon>Euteleostomi</taxon>
        <taxon>Mammalia</taxon>
        <taxon>Eutheria</taxon>
        <taxon>Laurasiatheria</taxon>
        <taxon>Carnivora</taxon>
        <taxon>Feliformia</taxon>
        <taxon>Felidae</taxon>
        <taxon>Felinae</taxon>
        <taxon>Felis</taxon>
    </lineage>
</organism>
<keyword evidence="6" id="KW-0044">Antibiotic</keyword>
<reference evidence="8" key="3">
    <citation type="submission" date="2025-09" db="UniProtKB">
        <authorList>
            <consortium name="Ensembl"/>
        </authorList>
    </citation>
    <scope>IDENTIFICATION</scope>
    <source>
        <strain evidence="8">breed Abyssinian</strain>
    </source>
</reference>
<reference evidence="8" key="2">
    <citation type="submission" date="2025-08" db="UniProtKB">
        <authorList>
            <consortium name="Ensembl"/>
        </authorList>
    </citation>
    <scope>IDENTIFICATION</scope>
    <source>
        <strain evidence="8">breed Abyssinian</strain>
    </source>
</reference>
<comment type="function">
    <text evidence="6">Has antibacterial activity.</text>
</comment>